<protein>
    <submittedName>
        <fullName evidence="7">ATP-dependent Clp protease ATP-binding subunit</fullName>
    </submittedName>
</protein>
<keyword evidence="3 7" id="KW-0067">ATP-binding</keyword>
<keyword evidence="1" id="KW-0677">Repeat</keyword>
<dbReference type="AlphaFoldDB" id="A0A5C1H7X2"/>
<reference evidence="7" key="1">
    <citation type="journal article" date="2019" name="Genome Biol. Evol.">
        <title>Nephromyces represents a diverse and novel lineage of the Apicomplexa that has retained apicoplasts.</title>
        <authorList>
            <person name="Munoz-Gomez S.A."/>
            <person name="Durnin K."/>
            <person name="Eme L."/>
            <person name="Paight C."/>
            <person name="Lane C.E."/>
            <person name="Saffo M.B."/>
            <person name="Slamovits C.H."/>
        </authorList>
    </citation>
    <scope>NUCLEOTIDE SEQUENCE</scope>
    <source>
        <strain evidence="7">442</strain>
    </source>
</reference>
<proteinExistence type="predicted"/>
<accession>A0A5C1H7X2</accession>
<dbReference type="EMBL" id="MK573200">
    <property type="protein sequence ID" value="QEM01589.1"/>
    <property type="molecule type" value="Genomic_DNA"/>
</dbReference>
<dbReference type="PRINTS" id="PR00300">
    <property type="entry name" value="CLPPROTEASEA"/>
</dbReference>
<evidence type="ECO:0000256" key="3">
    <source>
        <dbReference type="ARBA" id="ARBA00022840"/>
    </source>
</evidence>
<dbReference type="InterPro" id="IPR019489">
    <property type="entry name" value="Clp_ATPase_C"/>
</dbReference>
<dbReference type="GO" id="GO:0034605">
    <property type="term" value="P:cellular response to heat"/>
    <property type="evidence" value="ECO:0007669"/>
    <property type="project" value="TreeGrafter"/>
</dbReference>
<dbReference type="InterPro" id="IPR003593">
    <property type="entry name" value="AAA+_ATPase"/>
</dbReference>
<dbReference type="InterPro" id="IPR027417">
    <property type="entry name" value="P-loop_NTPase"/>
</dbReference>
<dbReference type="Pfam" id="PF10431">
    <property type="entry name" value="ClpB_D2-small"/>
    <property type="match status" value="1"/>
</dbReference>
<name>A0A5C1H7X2_9APIC</name>
<dbReference type="SUPFAM" id="SSF52540">
    <property type="entry name" value="P-loop containing nucleoside triphosphate hydrolases"/>
    <property type="match status" value="2"/>
</dbReference>
<gene>
    <name evidence="7" type="primary">clpC</name>
</gene>
<feature type="domain" description="AAA+ ATPase" evidence="5">
    <location>
        <begin position="186"/>
        <end position="335"/>
    </location>
</feature>
<keyword evidence="7" id="KW-0645">Protease</keyword>
<dbReference type="PANTHER" id="PTHR11638:SF18">
    <property type="entry name" value="HEAT SHOCK PROTEIN 104"/>
    <property type="match status" value="1"/>
</dbReference>
<evidence type="ECO:0000256" key="2">
    <source>
        <dbReference type="ARBA" id="ARBA00022741"/>
    </source>
</evidence>
<dbReference type="GO" id="GO:0005524">
    <property type="term" value="F:ATP binding"/>
    <property type="evidence" value="ECO:0007669"/>
    <property type="project" value="UniProtKB-KW"/>
</dbReference>
<dbReference type="GO" id="GO:0005737">
    <property type="term" value="C:cytoplasm"/>
    <property type="evidence" value="ECO:0007669"/>
    <property type="project" value="TreeGrafter"/>
</dbReference>
<dbReference type="InterPro" id="IPR050130">
    <property type="entry name" value="ClpA_ClpB"/>
</dbReference>
<organism evidence="7">
    <name type="scientific">Nephromyces sp. ex Molgula occidentalis</name>
    <dbReference type="NCBI Taxonomy" id="2544991"/>
    <lineage>
        <taxon>Eukaryota</taxon>
        <taxon>Sar</taxon>
        <taxon>Alveolata</taxon>
        <taxon>Apicomplexa</taxon>
        <taxon>Aconoidasida</taxon>
        <taxon>Nephromycida</taxon>
        <taxon>Nephromyces</taxon>
    </lineage>
</organism>
<dbReference type="InterPro" id="IPR003959">
    <property type="entry name" value="ATPase_AAA_core"/>
</dbReference>
<feature type="domain" description="AAA+ ATPase" evidence="5">
    <location>
        <begin position="473"/>
        <end position="618"/>
    </location>
</feature>
<keyword evidence="4" id="KW-0143">Chaperone</keyword>
<dbReference type="Pfam" id="PF00004">
    <property type="entry name" value="AAA"/>
    <property type="match status" value="1"/>
</dbReference>
<evidence type="ECO:0000313" key="7">
    <source>
        <dbReference type="EMBL" id="QEM01589.1"/>
    </source>
</evidence>
<evidence type="ECO:0000256" key="4">
    <source>
        <dbReference type="ARBA" id="ARBA00023186"/>
    </source>
</evidence>
<evidence type="ECO:0000256" key="1">
    <source>
        <dbReference type="ARBA" id="ARBA00022737"/>
    </source>
</evidence>
<dbReference type="Pfam" id="PF17871">
    <property type="entry name" value="AAA_lid_9"/>
    <property type="match status" value="1"/>
</dbReference>
<evidence type="ECO:0000259" key="5">
    <source>
        <dbReference type="SMART" id="SM00382"/>
    </source>
</evidence>
<dbReference type="CDD" id="cd00009">
    <property type="entry name" value="AAA"/>
    <property type="match status" value="1"/>
</dbReference>
<dbReference type="CDD" id="cd19499">
    <property type="entry name" value="RecA-like_ClpB_Hsp104-like"/>
    <property type="match status" value="1"/>
</dbReference>
<dbReference type="SMART" id="SM01086">
    <property type="entry name" value="ClpB_D2-small"/>
    <property type="match status" value="1"/>
</dbReference>
<dbReference type="Gene3D" id="3.40.50.300">
    <property type="entry name" value="P-loop containing nucleotide triphosphate hydrolases"/>
    <property type="match status" value="2"/>
</dbReference>
<feature type="domain" description="Clp ATPase C-terminal" evidence="6">
    <location>
        <begin position="642"/>
        <end position="735"/>
    </location>
</feature>
<dbReference type="PANTHER" id="PTHR11638">
    <property type="entry name" value="ATP-DEPENDENT CLP PROTEASE"/>
    <property type="match status" value="1"/>
</dbReference>
<evidence type="ECO:0000259" key="6">
    <source>
        <dbReference type="SMART" id="SM01086"/>
    </source>
</evidence>
<dbReference type="InterPro" id="IPR041546">
    <property type="entry name" value="ClpA/ClpB_AAA_lid"/>
</dbReference>
<dbReference type="InterPro" id="IPR001270">
    <property type="entry name" value="ClpA/B"/>
</dbReference>
<dbReference type="Gene3D" id="1.10.8.60">
    <property type="match status" value="2"/>
</dbReference>
<keyword evidence="2" id="KW-0547">Nucleotide-binding</keyword>
<dbReference type="SMART" id="SM00382">
    <property type="entry name" value="AAA"/>
    <property type="match status" value="2"/>
</dbReference>
<sequence>MILLKSHFKLNCTKEIFNILITAEKLALTNSHKYIEPIHIFLSIYLTKNIISSILFINKKILNKLIKQFFINNLIITSNNNIKDITFSIESLKILNNIFKSSKLITSMDLIILLLNWNNNFINLFLNMLPFSKNKILELIENSTKNINTTVLNKNTYDLSLEINNLNLIERNNELNTLIDILSKKLKNNVILIGESGTGRTSIIYSLLKKLKNSDTFPFLQNKTIKFLNLTKLTKISQYKGEIEEIFNSLINTSKKDKNLILICLDIYYLFTLFNNQNNSSEESYSSISLFKDAFEKNYIQLIGVTTPKEYSKLIKIDPKIEQFFDKIIINEPKDKELFDIINTVSKNLESYYKIKYSPNILNKTIDLSKLYIKNKFFPNKALEILDTASIYQLKENKYLNNMYLSIDYVYKAVSTISNLPENIIKKVNNKNDIILNLETKLKQFIFGQDLAIEQISNTLKIAYLGLKQKHKPLGSWILCGPSGTGKTELAKKLAEILFGSEKEMIRFDMSEYMEKHSLSKLIGTAPGYVGYGEGGQLTEAVNKKPYSILLFDEIEKAHPDISNIMLQILDDGRLTDSSGKNIDFSNTIILFTSNLGCSKNINEFLLKDHNVFSKNILKSVSEYFKPEFINRLNDIIIFNSLNINNLIYISTKFLNLLQKQLIETETNLSILVNKEVKIFLSKLAYNPIYGARSLKRLIENLIEKPISDLLIKFKFKTPHTIIFLLDKNNNKLIYQIKKN</sequence>
<dbReference type="InterPro" id="IPR028299">
    <property type="entry name" value="ClpA/B_CS2"/>
</dbReference>
<keyword evidence="7" id="KW-0378">Hydrolase</keyword>
<dbReference type="GO" id="GO:0006508">
    <property type="term" value="P:proteolysis"/>
    <property type="evidence" value="ECO:0007669"/>
    <property type="project" value="UniProtKB-KW"/>
</dbReference>
<dbReference type="Pfam" id="PF07724">
    <property type="entry name" value="AAA_2"/>
    <property type="match status" value="1"/>
</dbReference>
<dbReference type="FunFam" id="3.40.50.300:FF:000025">
    <property type="entry name" value="ATP-dependent Clp protease subunit"/>
    <property type="match status" value="1"/>
</dbReference>
<dbReference type="PROSITE" id="PS00871">
    <property type="entry name" value="CLPAB_2"/>
    <property type="match status" value="1"/>
</dbReference>
<dbReference type="GO" id="GO:0016887">
    <property type="term" value="F:ATP hydrolysis activity"/>
    <property type="evidence" value="ECO:0007669"/>
    <property type="project" value="InterPro"/>
</dbReference>
<dbReference type="GO" id="GO:0008233">
    <property type="term" value="F:peptidase activity"/>
    <property type="evidence" value="ECO:0007669"/>
    <property type="project" value="UniProtKB-KW"/>
</dbReference>